<accession>A0A7W7G8H5</accession>
<dbReference type="InterPro" id="IPR045592">
    <property type="entry name" value="DUF6461"/>
</dbReference>
<protein>
    <submittedName>
        <fullName evidence="1">Uncharacterized protein</fullName>
    </submittedName>
</protein>
<dbReference type="Pfam" id="PF20062">
    <property type="entry name" value="DUF6461"/>
    <property type="match status" value="1"/>
</dbReference>
<organism evidence="1 2">
    <name type="scientific">Sphaerisporangium siamense</name>
    <dbReference type="NCBI Taxonomy" id="795645"/>
    <lineage>
        <taxon>Bacteria</taxon>
        <taxon>Bacillati</taxon>
        <taxon>Actinomycetota</taxon>
        <taxon>Actinomycetes</taxon>
        <taxon>Streptosporangiales</taxon>
        <taxon>Streptosporangiaceae</taxon>
        <taxon>Sphaerisporangium</taxon>
    </lineage>
</organism>
<dbReference type="AlphaFoldDB" id="A0A7W7G8H5"/>
<gene>
    <name evidence="1" type="ORF">BJ982_003342</name>
</gene>
<reference evidence="1 2" key="1">
    <citation type="submission" date="2020-08" db="EMBL/GenBank/DDBJ databases">
        <title>Sequencing the genomes of 1000 actinobacteria strains.</title>
        <authorList>
            <person name="Klenk H.-P."/>
        </authorList>
    </citation>
    <scope>NUCLEOTIDE SEQUENCE [LARGE SCALE GENOMIC DNA]</scope>
    <source>
        <strain evidence="1 2">DSM 45784</strain>
    </source>
</reference>
<keyword evidence="2" id="KW-1185">Reference proteome</keyword>
<dbReference type="RefSeq" id="WP_184881103.1">
    <property type="nucleotide sequence ID" value="NZ_BOOV01000007.1"/>
</dbReference>
<evidence type="ECO:0000313" key="1">
    <source>
        <dbReference type="EMBL" id="MBB4701798.1"/>
    </source>
</evidence>
<name>A0A7W7G8H5_9ACTN</name>
<dbReference type="Proteomes" id="UP000542210">
    <property type="component" value="Unassembled WGS sequence"/>
</dbReference>
<comment type="caution">
    <text evidence="1">The sequence shown here is derived from an EMBL/GenBank/DDBJ whole genome shotgun (WGS) entry which is preliminary data.</text>
</comment>
<evidence type="ECO:0000313" key="2">
    <source>
        <dbReference type="Proteomes" id="UP000542210"/>
    </source>
</evidence>
<proteinExistence type="predicted"/>
<sequence length="208" mass="21058">MADATAADYAWFEEKYGDSLWVSGFCLTFVRGLSPEEAFARIGVTSATATAHPVSPDLAAPGHPAAPDVAADGRPIAAYAAAGGTVLLEDGGRAGTLAEVTRRLSAGTVTAAVHLDADDGRQFVFAADGQVVAGYEPGLPTAPWGASPGLLPSPDGVAPAPSGDLADLPSADLAVLAAFALAERVTGVRLTWRHLARPALTGSAAHLY</sequence>
<dbReference type="EMBL" id="JACHND010000001">
    <property type="protein sequence ID" value="MBB4701798.1"/>
    <property type="molecule type" value="Genomic_DNA"/>
</dbReference>